<feature type="region of interest" description="Disordered" evidence="4">
    <location>
        <begin position="152"/>
        <end position="181"/>
    </location>
</feature>
<evidence type="ECO:0000259" key="5">
    <source>
        <dbReference type="PROSITE" id="PS51118"/>
    </source>
</evidence>
<feature type="domain" description="HTH hxlR-type" evidence="5">
    <location>
        <begin position="11"/>
        <end position="108"/>
    </location>
</feature>
<keyword evidence="7" id="KW-1185">Reference proteome</keyword>
<evidence type="ECO:0000256" key="1">
    <source>
        <dbReference type="ARBA" id="ARBA00023015"/>
    </source>
</evidence>
<evidence type="ECO:0000256" key="2">
    <source>
        <dbReference type="ARBA" id="ARBA00023125"/>
    </source>
</evidence>
<reference evidence="6 7" key="1">
    <citation type="submission" date="2019-03" db="EMBL/GenBank/DDBJ databases">
        <title>Genomic Encyclopedia of Type Strains, Phase IV (KMG-IV): sequencing the most valuable type-strain genomes for metagenomic binning, comparative biology and taxonomic classification.</title>
        <authorList>
            <person name="Goeker M."/>
        </authorList>
    </citation>
    <scope>NUCLEOTIDE SEQUENCE [LARGE SCALE GENOMIC DNA]</scope>
    <source>
        <strain evidence="6 7">DSM 26377</strain>
    </source>
</reference>
<dbReference type="InterPro" id="IPR036390">
    <property type="entry name" value="WH_DNA-bd_sf"/>
</dbReference>
<dbReference type="PROSITE" id="PS51118">
    <property type="entry name" value="HTH_HXLR"/>
    <property type="match status" value="1"/>
</dbReference>
<dbReference type="PANTHER" id="PTHR33204:SF18">
    <property type="entry name" value="TRANSCRIPTIONAL REGULATORY PROTEIN"/>
    <property type="match status" value="1"/>
</dbReference>
<evidence type="ECO:0000256" key="4">
    <source>
        <dbReference type="SAM" id="MobiDB-lite"/>
    </source>
</evidence>
<sequence length="181" mass="20044">MPVSGIGKQTCSVARTVGLIGDPWTLMVLRELFLGSRRFDEFQVYTGASPHLLSVRLRGLVETQIVERRAYQQKPLRYEYHLTEKGIALWPVITAMREWGDRWNGVKGVAPAKITHRQCGGTTRVRHECASCGETVDPRGVAVALSRAATSERRRLAERGTRPSAGVRVRRKPAGAGKIAP</sequence>
<dbReference type="Pfam" id="PF01638">
    <property type="entry name" value="HxlR"/>
    <property type="match status" value="1"/>
</dbReference>
<dbReference type="InterPro" id="IPR002577">
    <property type="entry name" value="HTH_HxlR"/>
</dbReference>
<feature type="compositionally biased region" description="Basic and acidic residues" evidence="4">
    <location>
        <begin position="152"/>
        <end position="161"/>
    </location>
</feature>
<dbReference type="AlphaFoldDB" id="A0A4R7P4N9"/>
<organism evidence="6 7">
    <name type="scientific">Panacagrimonas perspica</name>
    <dbReference type="NCBI Taxonomy" id="381431"/>
    <lineage>
        <taxon>Bacteria</taxon>
        <taxon>Pseudomonadati</taxon>
        <taxon>Pseudomonadota</taxon>
        <taxon>Gammaproteobacteria</taxon>
        <taxon>Nevskiales</taxon>
        <taxon>Nevskiaceae</taxon>
        <taxon>Panacagrimonas</taxon>
    </lineage>
</organism>
<evidence type="ECO:0000256" key="3">
    <source>
        <dbReference type="ARBA" id="ARBA00023163"/>
    </source>
</evidence>
<protein>
    <submittedName>
        <fullName evidence="6">HxlR family transcriptional regulator</fullName>
    </submittedName>
</protein>
<name>A0A4R7P4N9_9GAMM</name>
<evidence type="ECO:0000313" key="7">
    <source>
        <dbReference type="Proteomes" id="UP000295341"/>
    </source>
</evidence>
<dbReference type="GO" id="GO:0003677">
    <property type="term" value="F:DNA binding"/>
    <property type="evidence" value="ECO:0007669"/>
    <property type="project" value="UniProtKB-KW"/>
</dbReference>
<keyword evidence="3" id="KW-0804">Transcription</keyword>
<comment type="caution">
    <text evidence="6">The sequence shown here is derived from an EMBL/GenBank/DDBJ whole genome shotgun (WGS) entry which is preliminary data.</text>
</comment>
<keyword evidence="1" id="KW-0805">Transcription regulation</keyword>
<dbReference type="RefSeq" id="WP_133881920.1">
    <property type="nucleotide sequence ID" value="NZ_MWIN01000029.1"/>
</dbReference>
<proteinExistence type="predicted"/>
<keyword evidence="2" id="KW-0238">DNA-binding</keyword>
<gene>
    <name evidence="6" type="ORF">DFR24_2738</name>
</gene>
<dbReference type="PANTHER" id="PTHR33204">
    <property type="entry name" value="TRANSCRIPTIONAL REGULATOR, MARR FAMILY"/>
    <property type="match status" value="1"/>
</dbReference>
<evidence type="ECO:0000313" key="6">
    <source>
        <dbReference type="EMBL" id="TDU28369.1"/>
    </source>
</evidence>
<dbReference type="Gene3D" id="1.10.10.10">
    <property type="entry name" value="Winged helix-like DNA-binding domain superfamily/Winged helix DNA-binding domain"/>
    <property type="match status" value="1"/>
</dbReference>
<dbReference type="OrthoDB" id="9807069at2"/>
<dbReference type="InterPro" id="IPR036388">
    <property type="entry name" value="WH-like_DNA-bd_sf"/>
</dbReference>
<dbReference type="Proteomes" id="UP000295341">
    <property type="component" value="Unassembled WGS sequence"/>
</dbReference>
<dbReference type="EMBL" id="SOBT01000009">
    <property type="protein sequence ID" value="TDU28369.1"/>
    <property type="molecule type" value="Genomic_DNA"/>
</dbReference>
<dbReference type="SUPFAM" id="SSF46785">
    <property type="entry name" value="Winged helix' DNA-binding domain"/>
    <property type="match status" value="1"/>
</dbReference>
<accession>A0A4R7P4N9</accession>